<feature type="region of interest" description="Disordered" evidence="1">
    <location>
        <begin position="127"/>
        <end position="169"/>
    </location>
</feature>
<feature type="compositionally biased region" description="Polar residues" evidence="1">
    <location>
        <begin position="142"/>
        <end position="153"/>
    </location>
</feature>
<accession>A0A8H5B9C2</accession>
<reference evidence="2 3" key="1">
    <citation type="journal article" date="2020" name="ISME J.">
        <title>Uncovering the hidden diversity of litter-decomposition mechanisms in mushroom-forming fungi.</title>
        <authorList>
            <person name="Floudas D."/>
            <person name="Bentzer J."/>
            <person name="Ahren D."/>
            <person name="Johansson T."/>
            <person name="Persson P."/>
            <person name="Tunlid A."/>
        </authorList>
    </citation>
    <scope>NUCLEOTIDE SEQUENCE [LARGE SCALE GENOMIC DNA]</scope>
    <source>
        <strain evidence="2 3">CBS 101986</strain>
    </source>
</reference>
<dbReference type="Proteomes" id="UP000567179">
    <property type="component" value="Unassembled WGS sequence"/>
</dbReference>
<gene>
    <name evidence="2" type="ORF">D9619_008531</name>
</gene>
<protein>
    <submittedName>
        <fullName evidence="2">Uncharacterized protein</fullName>
    </submittedName>
</protein>
<sequence>MSAALFCKAGAAMPNVPAMERTPSNASTKSSKNVGASGCKADDNEEDDDNRGENEEVAYSLPPANRSVASASYLPDEHFAAVLASQADANANSKRKAHSLGPVSDKTPAKKRKNVVKPRNAVLVYNPHPLQHPFEPSECRHSATSATRNTVTTHGEKIFQPLARSQGRK</sequence>
<feature type="region of interest" description="Disordered" evidence="1">
    <location>
        <begin position="88"/>
        <end position="115"/>
    </location>
</feature>
<evidence type="ECO:0000313" key="3">
    <source>
        <dbReference type="Proteomes" id="UP000567179"/>
    </source>
</evidence>
<evidence type="ECO:0000313" key="2">
    <source>
        <dbReference type="EMBL" id="KAF5319145.1"/>
    </source>
</evidence>
<name>A0A8H5B9C2_9AGAR</name>
<dbReference type="EMBL" id="JAACJJ010000029">
    <property type="protein sequence ID" value="KAF5319145.1"/>
    <property type="molecule type" value="Genomic_DNA"/>
</dbReference>
<evidence type="ECO:0000256" key="1">
    <source>
        <dbReference type="SAM" id="MobiDB-lite"/>
    </source>
</evidence>
<feature type="compositionally biased region" description="Polar residues" evidence="1">
    <location>
        <begin position="22"/>
        <end position="34"/>
    </location>
</feature>
<organism evidence="2 3">
    <name type="scientific">Psilocybe cf. subviscida</name>
    <dbReference type="NCBI Taxonomy" id="2480587"/>
    <lineage>
        <taxon>Eukaryota</taxon>
        <taxon>Fungi</taxon>
        <taxon>Dikarya</taxon>
        <taxon>Basidiomycota</taxon>
        <taxon>Agaricomycotina</taxon>
        <taxon>Agaricomycetes</taxon>
        <taxon>Agaricomycetidae</taxon>
        <taxon>Agaricales</taxon>
        <taxon>Agaricineae</taxon>
        <taxon>Strophariaceae</taxon>
        <taxon>Psilocybe</taxon>
    </lineage>
</organism>
<feature type="region of interest" description="Disordered" evidence="1">
    <location>
        <begin position="1"/>
        <end position="65"/>
    </location>
</feature>
<proteinExistence type="predicted"/>
<comment type="caution">
    <text evidence="2">The sequence shown here is derived from an EMBL/GenBank/DDBJ whole genome shotgun (WGS) entry which is preliminary data.</text>
</comment>
<dbReference type="AlphaFoldDB" id="A0A8H5B9C2"/>
<keyword evidence="3" id="KW-1185">Reference proteome</keyword>